<keyword evidence="4" id="KW-0472">Membrane</keyword>
<feature type="non-terminal residue" evidence="7">
    <location>
        <position position="589"/>
    </location>
</feature>
<comment type="subcellular location">
    <subcellularLocation>
        <location evidence="1">Membrane</location>
    </subcellularLocation>
    <subcellularLocation>
        <location evidence="2">Secreted</location>
    </subcellularLocation>
</comment>
<dbReference type="SMART" id="SM00457">
    <property type="entry name" value="MACPF"/>
    <property type="match status" value="1"/>
</dbReference>
<dbReference type="EMBL" id="KU851948">
    <property type="protein sequence ID" value="AMZ02450.1"/>
    <property type="molecule type" value="mRNA"/>
</dbReference>
<evidence type="ECO:0000256" key="4">
    <source>
        <dbReference type="ARBA" id="ARBA00023136"/>
    </source>
</evidence>
<reference evidence="7" key="1">
    <citation type="journal article" date="2016" name="Fish Shellfish Immunol.">
        <title>Membrane Attack Complex/Perforin (MACPF) domain-containing proteins in the transcriptome of Littorina littorea kidney.</title>
        <authorList>
            <person name="Gorbushin A.M."/>
        </authorList>
    </citation>
    <scope>NUCLEOTIDE SEQUENCE</scope>
    <source>
        <tissue evidence="7">Kidney</tissue>
    </source>
</reference>
<protein>
    <submittedName>
        <fullName evidence="7">Perivitellin-2 67 kDa subunit</fullName>
    </submittedName>
</protein>
<keyword evidence="3" id="KW-0964">Secreted</keyword>
<accession>A0A165X554</accession>
<feature type="domain" description="MACPF" evidence="6">
    <location>
        <begin position="75"/>
        <end position="398"/>
    </location>
</feature>
<dbReference type="AlphaFoldDB" id="A0A165X554"/>
<keyword evidence="5" id="KW-1015">Disulfide bond</keyword>
<dbReference type="GO" id="GO:0005576">
    <property type="term" value="C:extracellular region"/>
    <property type="evidence" value="ECO:0007669"/>
    <property type="project" value="UniProtKB-SubCell"/>
</dbReference>
<evidence type="ECO:0000256" key="2">
    <source>
        <dbReference type="ARBA" id="ARBA00004613"/>
    </source>
</evidence>
<sequence>MAVHERLSLHFDDDLTPTPIIPSQGILYLSLTSRWADSFQKSRSIKQWEMTNWHFHLPHVLVVLGIVGRASGQLSSGTGTECSNPVPGLDKMSLGIDITSFDLYSKDNTGLKHQVIKYTCNGGRKTTIDGTEYERPDQVGTVTAIPGGIFNSVTQLVTTYTETREAVARDLGVEGQIKWFGFSASRSLQSMQHSIFNRSRYIERVSAFESARRAHLIPDFVLQLHQYPQYFIDQLLPADFSPQSATDNNPYREFIGYFGTHYFKNANFGGLLLVDIETKSDYYLQHDESTVQQQAKASFLKIVASVGGSSSATSVRVDERFTASSTVSSRYFGGSSNLLTTGGIQQWQPTVSAHPWLFSGQLAPITNLIRNQTKKAAMNRAITDYVLRAYLDELSRLLSSRLWVWQNGLAKLRQLQTTVNQFKGRTVLTVQEMTPLADEIVQHVSVPRWFSEKTQLCYDWYPDGDGGQCSAPSRRLCSSPGLMTSEYRDDTDRRSGGCRMAWGLTATNHEAWFNNVQICFRWYPDGDGGQCGGGVGRELCANVNSFTQHYRDDTDRRGGGCQMSWRVVVPSSAPVWAQNIRLCFVWRPD</sequence>
<evidence type="ECO:0000256" key="5">
    <source>
        <dbReference type="ARBA" id="ARBA00023157"/>
    </source>
</evidence>
<gene>
    <name evidence="7" type="primary">PV2-67</name>
</gene>
<dbReference type="Pfam" id="PF01823">
    <property type="entry name" value="MACPF"/>
    <property type="match status" value="1"/>
</dbReference>
<evidence type="ECO:0000256" key="1">
    <source>
        <dbReference type="ARBA" id="ARBA00004370"/>
    </source>
</evidence>
<dbReference type="GO" id="GO:0016020">
    <property type="term" value="C:membrane"/>
    <property type="evidence" value="ECO:0007669"/>
    <property type="project" value="UniProtKB-SubCell"/>
</dbReference>
<evidence type="ECO:0000256" key="3">
    <source>
        <dbReference type="ARBA" id="ARBA00022525"/>
    </source>
</evidence>
<proteinExistence type="evidence at transcript level"/>
<name>A0A165X554_LITLI</name>
<organism evidence="7">
    <name type="scientific">Littorina littorea</name>
    <name type="common">Common periwinkle</name>
    <dbReference type="NCBI Taxonomy" id="31216"/>
    <lineage>
        <taxon>Eukaryota</taxon>
        <taxon>Metazoa</taxon>
        <taxon>Spiralia</taxon>
        <taxon>Lophotrochozoa</taxon>
        <taxon>Mollusca</taxon>
        <taxon>Gastropoda</taxon>
        <taxon>Caenogastropoda</taxon>
        <taxon>Littorinimorpha</taxon>
        <taxon>Littorinoidea</taxon>
        <taxon>Littorinidae</taxon>
        <taxon>Littorina</taxon>
    </lineage>
</organism>
<dbReference type="PROSITE" id="PS51412">
    <property type="entry name" value="MACPF_2"/>
    <property type="match status" value="1"/>
</dbReference>
<dbReference type="InterPro" id="IPR020864">
    <property type="entry name" value="MACPF"/>
</dbReference>
<dbReference type="InterPro" id="IPR020863">
    <property type="entry name" value="MACPF_CS"/>
</dbReference>
<evidence type="ECO:0000313" key="7">
    <source>
        <dbReference type="EMBL" id="AMZ02450.1"/>
    </source>
</evidence>
<evidence type="ECO:0000259" key="6">
    <source>
        <dbReference type="PROSITE" id="PS51412"/>
    </source>
</evidence>
<dbReference type="PROSITE" id="PS00279">
    <property type="entry name" value="MACPF_1"/>
    <property type="match status" value="1"/>
</dbReference>